<comment type="caution">
    <text evidence="2">The sequence shown here is derived from an EMBL/GenBank/DDBJ whole genome shotgun (WGS) entry which is preliminary data.</text>
</comment>
<protein>
    <submittedName>
        <fullName evidence="2">Transglutaminase</fullName>
    </submittedName>
</protein>
<dbReference type="Proteomes" id="UP000053675">
    <property type="component" value="Unassembled WGS sequence"/>
</dbReference>
<dbReference type="Pfam" id="PF08379">
    <property type="entry name" value="Bact_transglu_N"/>
    <property type="match status" value="1"/>
</dbReference>
<sequence>MRLKISHTTEYSYDLPVSYALQRLRLFPRSGPTQKVVEWKMSIDGGREEVRYDDSYGNDTRLLSAEGSTNTISVSVSGVVETRESNGISGPHRGLAPLWLFQRTSAQCEAGESIRRLAEEHPAHDEGDAVRLHGLMKAIGERVSYVTHATDVMTTAEEALQRGEGVCQDHSHIFIAAARLMGYPARYVSGYLRMDGVDEQTASHAWAEAHVDGLGWVGFDCSNGISPDERYVRIAIGRDYREAKPIAGIRHGYSEEALAVHITVEQ</sequence>
<dbReference type="PATRIC" id="fig|472175.3.peg.1203"/>
<dbReference type="InterPro" id="IPR002931">
    <property type="entry name" value="Transglutaminase-like"/>
</dbReference>
<dbReference type="RefSeq" id="WP_036480759.1">
    <property type="nucleotide sequence ID" value="NZ_JMQM01000001.1"/>
</dbReference>
<dbReference type="EMBL" id="JMQM01000001">
    <property type="protein sequence ID" value="KFB10165.1"/>
    <property type="molecule type" value="Genomic_DNA"/>
</dbReference>
<keyword evidence="3" id="KW-1185">Reference proteome</keyword>
<accession>A0A084UB29</accession>
<dbReference type="eggNOG" id="COG1305">
    <property type="taxonomic scope" value="Bacteria"/>
</dbReference>
<dbReference type="InterPro" id="IPR013589">
    <property type="entry name" value="Bac_transglu_N"/>
</dbReference>
<dbReference type="OrthoDB" id="9804023at2"/>
<evidence type="ECO:0000313" key="2">
    <source>
        <dbReference type="EMBL" id="KFB10165.1"/>
    </source>
</evidence>
<dbReference type="PANTHER" id="PTHR33490">
    <property type="entry name" value="BLR5614 PROTEIN-RELATED"/>
    <property type="match status" value="1"/>
</dbReference>
<reference evidence="2 3" key="1">
    <citation type="submission" date="2014-05" db="EMBL/GenBank/DDBJ databases">
        <title>Draft Genome Sequence of Nitratireductor basaltis Strain UMTGB225, A Marine Bacterium Isolated from Green Barrel Tunicate.</title>
        <authorList>
            <person name="Gan H.Y."/>
        </authorList>
    </citation>
    <scope>NUCLEOTIDE SEQUENCE [LARGE SCALE GENOMIC DNA]</scope>
    <source>
        <strain evidence="2 3">UMTGB225</strain>
    </source>
</reference>
<dbReference type="SMART" id="SM00460">
    <property type="entry name" value="TGc"/>
    <property type="match status" value="1"/>
</dbReference>
<feature type="domain" description="Transglutaminase-like" evidence="1">
    <location>
        <begin position="159"/>
        <end position="223"/>
    </location>
</feature>
<proteinExistence type="predicted"/>
<evidence type="ECO:0000313" key="3">
    <source>
        <dbReference type="Proteomes" id="UP000053675"/>
    </source>
</evidence>
<dbReference type="STRING" id="472175.EL18_01195"/>
<dbReference type="Gene3D" id="3.10.620.30">
    <property type="match status" value="1"/>
</dbReference>
<evidence type="ECO:0000259" key="1">
    <source>
        <dbReference type="SMART" id="SM00460"/>
    </source>
</evidence>
<name>A0A084UB29_9HYPH</name>
<organism evidence="2 3">
    <name type="scientific">Nitratireductor basaltis</name>
    <dbReference type="NCBI Taxonomy" id="472175"/>
    <lineage>
        <taxon>Bacteria</taxon>
        <taxon>Pseudomonadati</taxon>
        <taxon>Pseudomonadota</taxon>
        <taxon>Alphaproteobacteria</taxon>
        <taxon>Hyphomicrobiales</taxon>
        <taxon>Phyllobacteriaceae</taxon>
        <taxon>Nitratireductor</taxon>
    </lineage>
</organism>
<dbReference type="InterPro" id="IPR038765">
    <property type="entry name" value="Papain-like_cys_pep_sf"/>
</dbReference>
<dbReference type="PANTHER" id="PTHR33490:SF6">
    <property type="entry name" value="SLL1049 PROTEIN"/>
    <property type="match status" value="1"/>
</dbReference>
<gene>
    <name evidence="2" type="ORF">EL18_01195</name>
</gene>
<dbReference type="AlphaFoldDB" id="A0A084UB29"/>
<dbReference type="Pfam" id="PF01841">
    <property type="entry name" value="Transglut_core"/>
    <property type="match status" value="1"/>
</dbReference>
<dbReference type="SUPFAM" id="SSF54001">
    <property type="entry name" value="Cysteine proteinases"/>
    <property type="match status" value="1"/>
</dbReference>